<dbReference type="OrthoDB" id="6647767at2"/>
<name>A0A1T0CKD6_9GAMM</name>
<evidence type="ECO:0000313" key="2">
    <source>
        <dbReference type="EMBL" id="OOS22719.1"/>
    </source>
</evidence>
<comment type="caution">
    <text evidence="2">The sequence shown here is derived from an EMBL/GenBank/DDBJ whole genome shotgun (WGS) entry which is preliminary data.</text>
</comment>
<evidence type="ECO:0000313" key="3">
    <source>
        <dbReference type="Proteomes" id="UP000191094"/>
    </source>
</evidence>
<keyword evidence="1" id="KW-0812">Transmembrane</keyword>
<gene>
    <name evidence="2" type="ORF">B0682_00370</name>
</gene>
<keyword evidence="1" id="KW-0472">Membrane</keyword>
<evidence type="ECO:0008006" key="4">
    <source>
        <dbReference type="Google" id="ProtNLM"/>
    </source>
</evidence>
<proteinExistence type="predicted"/>
<protein>
    <recommendedName>
        <fullName evidence="4">Type II secretion system protein M</fullName>
    </recommendedName>
</protein>
<dbReference type="STRING" id="90241.B0682_00370"/>
<keyword evidence="1" id="KW-1133">Transmembrane helix</keyword>
<organism evidence="2 3">
    <name type="scientific">Lwoffella lincolnii</name>
    <dbReference type="NCBI Taxonomy" id="90241"/>
    <lineage>
        <taxon>Bacteria</taxon>
        <taxon>Pseudomonadati</taxon>
        <taxon>Pseudomonadota</taxon>
        <taxon>Gammaproteobacteria</taxon>
        <taxon>Moraxellales</taxon>
        <taxon>Moraxellaceae</taxon>
        <taxon>Lwoffella</taxon>
    </lineage>
</organism>
<feature type="transmembrane region" description="Helical" evidence="1">
    <location>
        <begin position="37"/>
        <end position="57"/>
    </location>
</feature>
<sequence length="176" mass="19680">MANSAGISKRLKPKFDLTNTWYDLTNKWQQLSARDRMALMVLLAFLLVMMLFGAWTLHTNAQASQQAYTNKVNDYFWLRSQAGNLKPQDASQLLQDGDSQPLSTQVSSLLSHHGIINPQVMTAGNGVQLSFEHHSQATVSQAISQLQMQGYVFDALQIRQDPNTHVLQVQANISAH</sequence>
<dbReference type="RefSeq" id="WP_078306129.1">
    <property type="nucleotide sequence ID" value="NZ_CP147511.1"/>
</dbReference>
<dbReference type="EMBL" id="MUYT01000001">
    <property type="protein sequence ID" value="OOS22719.1"/>
    <property type="molecule type" value="Genomic_DNA"/>
</dbReference>
<dbReference type="GO" id="GO:0015628">
    <property type="term" value="P:protein secretion by the type II secretion system"/>
    <property type="evidence" value="ECO:0007669"/>
    <property type="project" value="InterPro"/>
</dbReference>
<keyword evidence="3" id="KW-1185">Reference proteome</keyword>
<dbReference type="GO" id="GO:0015627">
    <property type="term" value="C:type II protein secretion system complex"/>
    <property type="evidence" value="ECO:0007669"/>
    <property type="project" value="InterPro"/>
</dbReference>
<reference evidence="2 3" key="1">
    <citation type="submission" date="2017-02" db="EMBL/GenBank/DDBJ databases">
        <title>Draft genome sequence of Moraxella lincolnii CCUG 9405T type strain.</title>
        <authorList>
            <person name="Salva-Serra F."/>
            <person name="Engstrom-Jakobsson H."/>
            <person name="Thorell K."/>
            <person name="Jaen-Luchoro D."/>
            <person name="Gonzales-Siles L."/>
            <person name="Karlsson R."/>
            <person name="Yazdan S."/>
            <person name="Boulund F."/>
            <person name="Johnning A."/>
            <person name="Engstrand L."/>
            <person name="Kristiansson E."/>
            <person name="Moore E."/>
        </authorList>
    </citation>
    <scope>NUCLEOTIDE SEQUENCE [LARGE SCALE GENOMIC DNA]</scope>
    <source>
        <strain evidence="2 3">CCUG 9405</strain>
    </source>
</reference>
<accession>A0A1T0CKD6</accession>
<dbReference type="AlphaFoldDB" id="A0A1T0CKD6"/>
<evidence type="ECO:0000256" key="1">
    <source>
        <dbReference type="SAM" id="Phobius"/>
    </source>
</evidence>
<dbReference type="Pfam" id="PF04612">
    <property type="entry name" value="T2SSM"/>
    <property type="match status" value="1"/>
</dbReference>
<dbReference type="Proteomes" id="UP000191094">
    <property type="component" value="Unassembled WGS sequence"/>
</dbReference>
<dbReference type="InterPro" id="IPR007690">
    <property type="entry name" value="T2SS_GspM"/>
</dbReference>